<dbReference type="GeneID" id="9596181"/>
<feature type="non-terminal residue" evidence="3">
    <location>
        <position position="1262"/>
    </location>
</feature>
<dbReference type="KEGG" id="scm:SCHCO_02626903"/>
<feature type="region of interest" description="Disordered" evidence="1">
    <location>
        <begin position="1144"/>
        <end position="1238"/>
    </location>
</feature>
<feature type="compositionally biased region" description="Basic and acidic residues" evidence="1">
    <location>
        <begin position="497"/>
        <end position="507"/>
    </location>
</feature>
<feature type="compositionally biased region" description="Basic and acidic residues" evidence="1">
    <location>
        <begin position="760"/>
        <end position="770"/>
    </location>
</feature>
<feature type="compositionally biased region" description="Basic and acidic residues" evidence="1">
    <location>
        <begin position="1012"/>
        <end position="1022"/>
    </location>
</feature>
<protein>
    <recommendedName>
        <fullName evidence="2">Arrestin-like N-terminal domain-containing protein</fullName>
    </recommendedName>
</protein>
<feature type="region of interest" description="Disordered" evidence="1">
    <location>
        <begin position="1012"/>
        <end position="1078"/>
    </location>
</feature>
<dbReference type="Pfam" id="PF00339">
    <property type="entry name" value="Arrestin_N"/>
    <property type="match status" value="1"/>
</dbReference>
<feature type="compositionally biased region" description="Polar residues" evidence="1">
    <location>
        <begin position="1150"/>
        <end position="1165"/>
    </location>
</feature>
<evidence type="ECO:0000313" key="4">
    <source>
        <dbReference type="Proteomes" id="UP000007431"/>
    </source>
</evidence>
<feature type="compositionally biased region" description="Pro residues" evidence="1">
    <location>
        <begin position="918"/>
        <end position="938"/>
    </location>
</feature>
<evidence type="ECO:0000259" key="2">
    <source>
        <dbReference type="Pfam" id="PF00339"/>
    </source>
</evidence>
<feature type="compositionally biased region" description="Polar residues" evidence="1">
    <location>
        <begin position="732"/>
        <end position="743"/>
    </location>
</feature>
<evidence type="ECO:0000313" key="3">
    <source>
        <dbReference type="EMBL" id="EFI97192.1"/>
    </source>
</evidence>
<name>D8Q4A0_SCHCM</name>
<dbReference type="InterPro" id="IPR014752">
    <property type="entry name" value="Arrestin-like_C"/>
</dbReference>
<feature type="domain" description="Arrestin-like N-terminal" evidence="2">
    <location>
        <begin position="114"/>
        <end position="159"/>
    </location>
</feature>
<feature type="compositionally biased region" description="Basic and acidic residues" evidence="1">
    <location>
        <begin position="872"/>
        <end position="881"/>
    </location>
</feature>
<feature type="region of interest" description="Disordered" evidence="1">
    <location>
        <begin position="436"/>
        <end position="478"/>
    </location>
</feature>
<sequence>MASQSRPEPMNASPHHSKVKVSLTMGNRVFVAGGSLRGQMEVECRADKGLALNVMMVELFAIQELTSRDHSATSTFIHARRLFQGPGLPPSNAVQALPAPGDPQYPNHYYQARRGISTFPFRIPVPSTSPSSITFGSGLAKVRYEVRATVGVFWKGEKRLVIDKTEVDVVESYEEDFARAEPEGVVVGENGKIWAQGRVIGGVVVAGESACVELQLKNHSTKKNSGLAISLSRHLVLPEISGSGKPPLQIADTLTSVSFKSADYIMPPGAEGVASLVFDVPKHARGVRGGPYEGGGQLKRRESQAIFEIKTILEIKILMGLTGKDIVLEIPVPVVHPLALPEMPAQDMMPPLSQATPYPMFASPPPPKPYFDPGAQVPWPDYRATSPYASPTPYNPIGSPVAYYDQAQQQVWLPPPSVTPQPYQYFSPPNAAPTPYWAPQAYPNDPQPSPPPPPVPPRPSSAGATRRTPDGLPPNVTGQHTLLPLVAQAPPLAAAQSREEGKGERASRIAQTLHHSSRHRSVSPQAHRYPVPAAPPHQPIPPHALPPHALPPPLQTSLSQPPAGLASPQSPGEAILHSPRPMLTPKHSFTSDPNMRPKSENVTDLESMADEINEKVNDLSGDLPKGTFSPPPVDPSARYRKPTLAALGARVRMSDVGARAGSSNSGALAPPVPAKDKRQSLPAVSRRTTEDTAIPTAATASDAQEPPSPQKPRTPPTPNLTAVRPVAKRQKSATYLASPTSGPSGLDALEAKLLAQVGTRKADEGKRVPDVRSVLSETASPIEIPKKASEDEMMDESAISSLTLANELAGDERPPLQDLARVEQDLARQEQDLLTHEQLNPEWEEKTHQGARSNGPQSDGEDLKDKRKGRSSHGERGEKKKDRSHQKKDKKSGTKEKKSVTNGRVAAWLGGVVDADRPSPPPTVVTPSPATPLFPLPDQPERSAIDSPEVSEMAKDASPTVERPISHVEDPAGEAEQLEQQQELPNPRSSGFVAIGTYKREEVTYRRVSRFRTAEPEARKLTDIWGSEDGPSAGERRETSSGTAREISTSTPRPDGDKTPRITAAQPPSYLPPVPRLDPEVKYDIRSARGGRGGRVTAVAALWASGAVQGAQSSVVRVTKPAIAKPPVEVKRAARPPVLVKPPSLAGQAAVTSSHAAPHLSSTASLARPALTTPQPRVPAARISPIVEETSTSRANEDTSPPVATSPSKPAFSKTRESLTNLSTPKPAPRQSLASEGFAFGQARLRELIKKYQGSSSSSSSS</sequence>
<gene>
    <name evidence="3" type="ORF">SCHCODRAFT_108820</name>
</gene>
<dbReference type="HOGENOM" id="CLU_005744_0_0_1"/>
<reference evidence="3 4" key="1">
    <citation type="journal article" date="2010" name="Nat. Biotechnol.">
        <title>Genome sequence of the model mushroom Schizophyllum commune.</title>
        <authorList>
            <person name="Ohm R.A."/>
            <person name="de Jong J.F."/>
            <person name="Lugones L.G."/>
            <person name="Aerts A."/>
            <person name="Kothe E."/>
            <person name="Stajich J.E."/>
            <person name="de Vries R.P."/>
            <person name="Record E."/>
            <person name="Levasseur A."/>
            <person name="Baker S.E."/>
            <person name="Bartholomew K.A."/>
            <person name="Coutinho P.M."/>
            <person name="Erdmann S."/>
            <person name="Fowler T.J."/>
            <person name="Gathman A.C."/>
            <person name="Lombard V."/>
            <person name="Henrissat B."/>
            <person name="Knabe N."/>
            <person name="Kuees U."/>
            <person name="Lilly W.W."/>
            <person name="Lindquist E."/>
            <person name="Lucas S."/>
            <person name="Magnuson J.K."/>
            <person name="Piumi F."/>
            <person name="Raudaskoski M."/>
            <person name="Salamov A."/>
            <person name="Schmutz J."/>
            <person name="Schwarze F.W.M.R."/>
            <person name="vanKuyk P.A."/>
            <person name="Horton J.S."/>
            <person name="Grigoriev I.V."/>
            <person name="Woesten H.A.B."/>
        </authorList>
    </citation>
    <scope>NUCLEOTIDE SEQUENCE [LARGE SCALE GENOMIC DNA]</scope>
    <source>
        <strain evidence="4">H4-8 / FGSC 9210</strain>
    </source>
</reference>
<organism evidence="4">
    <name type="scientific">Schizophyllum commune (strain H4-8 / FGSC 9210)</name>
    <name type="common">Split gill fungus</name>
    <dbReference type="NCBI Taxonomy" id="578458"/>
    <lineage>
        <taxon>Eukaryota</taxon>
        <taxon>Fungi</taxon>
        <taxon>Dikarya</taxon>
        <taxon>Basidiomycota</taxon>
        <taxon>Agaricomycotina</taxon>
        <taxon>Agaricomycetes</taxon>
        <taxon>Agaricomycetidae</taxon>
        <taxon>Agaricales</taxon>
        <taxon>Schizophyllaceae</taxon>
        <taxon>Schizophyllum</taxon>
    </lineage>
</organism>
<dbReference type="InParanoid" id="D8Q4A0"/>
<evidence type="ECO:0000256" key="1">
    <source>
        <dbReference type="SAM" id="MobiDB-lite"/>
    </source>
</evidence>
<proteinExistence type="predicted"/>
<dbReference type="eggNOG" id="ENOG502RKAN">
    <property type="taxonomic scope" value="Eukaryota"/>
</dbReference>
<keyword evidence="4" id="KW-1185">Reference proteome</keyword>
<accession>D8Q4A0</accession>
<dbReference type="OMA" id="MNASPYH"/>
<dbReference type="Proteomes" id="UP000007431">
    <property type="component" value="Unassembled WGS sequence"/>
</dbReference>
<feature type="region of interest" description="Disordered" evidence="1">
    <location>
        <begin position="617"/>
        <end position="639"/>
    </location>
</feature>
<feature type="compositionally biased region" description="Pro residues" evidence="1">
    <location>
        <begin position="445"/>
        <end position="459"/>
    </location>
</feature>
<dbReference type="EMBL" id="GL377306">
    <property type="protein sequence ID" value="EFI97192.1"/>
    <property type="molecule type" value="Genomic_DNA"/>
</dbReference>
<feature type="compositionally biased region" description="Pro residues" evidence="1">
    <location>
        <begin position="706"/>
        <end position="718"/>
    </location>
</feature>
<feature type="region of interest" description="Disordered" evidence="1">
    <location>
        <begin position="656"/>
        <end position="746"/>
    </location>
</feature>
<dbReference type="InterPro" id="IPR011021">
    <property type="entry name" value="Arrestin-like_N"/>
</dbReference>
<feature type="compositionally biased region" description="Pro residues" evidence="1">
    <location>
        <begin position="532"/>
        <end position="554"/>
    </location>
</feature>
<feature type="region of interest" description="Disordered" evidence="1">
    <location>
        <begin position="491"/>
        <end position="603"/>
    </location>
</feature>
<dbReference type="AlphaFoldDB" id="D8Q4A0"/>
<dbReference type="VEuPathDB" id="FungiDB:SCHCODRAFT_02626903"/>
<feature type="compositionally biased region" description="Polar residues" evidence="1">
    <location>
        <begin position="1189"/>
        <end position="1208"/>
    </location>
</feature>
<feature type="compositionally biased region" description="Basic and acidic residues" evidence="1">
    <location>
        <begin position="810"/>
        <end position="835"/>
    </location>
</feature>
<dbReference type="OrthoDB" id="298939at2759"/>
<feature type="region of interest" description="Disordered" evidence="1">
    <location>
        <begin position="759"/>
        <end position="995"/>
    </location>
</feature>
<feature type="compositionally biased region" description="Polar residues" evidence="1">
    <location>
        <begin position="1040"/>
        <end position="1052"/>
    </location>
</feature>
<dbReference type="Gene3D" id="2.60.40.640">
    <property type="match status" value="1"/>
</dbReference>